<comment type="catalytic activity">
    <reaction evidence="6 7">
        <text>hydroxymethylbilane = uroporphyrinogen III + H2O</text>
        <dbReference type="Rhea" id="RHEA:18965"/>
        <dbReference type="ChEBI" id="CHEBI:15377"/>
        <dbReference type="ChEBI" id="CHEBI:57308"/>
        <dbReference type="ChEBI" id="CHEBI:57845"/>
        <dbReference type="EC" id="4.2.1.75"/>
    </reaction>
</comment>
<dbReference type="Pfam" id="PF02602">
    <property type="entry name" value="HEM4"/>
    <property type="match status" value="2"/>
</dbReference>
<dbReference type="GO" id="GO:0004852">
    <property type="term" value="F:uroporphyrinogen-III synthase activity"/>
    <property type="evidence" value="ECO:0007669"/>
    <property type="project" value="UniProtKB-UniRule"/>
</dbReference>
<dbReference type="Proteomes" id="UP001154282">
    <property type="component" value="Unassembled WGS sequence"/>
</dbReference>
<keyword evidence="5 7" id="KW-0627">Porphyrin biosynthesis</keyword>
<comment type="pathway">
    <text evidence="1 7">Porphyrin-containing compound metabolism; protoporphyrin-IX biosynthesis; coproporphyrinogen-III from 5-aminolevulinate: step 3/4.</text>
</comment>
<dbReference type="InterPro" id="IPR036108">
    <property type="entry name" value="4pyrrol_syn_uPrphyn_synt_sf"/>
</dbReference>
<keyword evidence="4 7" id="KW-0456">Lyase</keyword>
<dbReference type="CDD" id="cd06578">
    <property type="entry name" value="HemD"/>
    <property type="match status" value="1"/>
</dbReference>
<feature type="domain" description="Tetrapyrrole biosynthesis uroporphyrinogen III synthase" evidence="9">
    <location>
        <begin position="194"/>
        <end position="333"/>
    </location>
</feature>
<evidence type="ECO:0000256" key="8">
    <source>
        <dbReference type="SAM" id="SignalP"/>
    </source>
</evidence>
<evidence type="ECO:0000259" key="9">
    <source>
        <dbReference type="Pfam" id="PF02602"/>
    </source>
</evidence>
<comment type="caution">
    <text evidence="10">The sequence shown here is derived from an EMBL/GenBank/DDBJ whole genome shotgun (WGS) entry which is preliminary data.</text>
</comment>
<dbReference type="PANTHER" id="PTHR38042:SF1">
    <property type="entry name" value="UROPORPHYRINOGEN-III SYNTHASE, CHLOROPLASTIC"/>
    <property type="match status" value="1"/>
</dbReference>
<reference evidence="10" key="1">
    <citation type="submission" date="2022-08" db="EMBL/GenBank/DDBJ databases">
        <authorList>
            <person name="Gutierrez-Valencia J."/>
        </authorList>
    </citation>
    <scope>NUCLEOTIDE SEQUENCE</scope>
</reference>
<dbReference type="Gene3D" id="3.40.50.10090">
    <property type="match status" value="2"/>
</dbReference>
<dbReference type="InterPro" id="IPR039793">
    <property type="entry name" value="UROS/Hem4"/>
</dbReference>
<dbReference type="EMBL" id="CAMGYJ010000008">
    <property type="protein sequence ID" value="CAI0465250.1"/>
    <property type="molecule type" value="Genomic_DNA"/>
</dbReference>
<evidence type="ECO:0000256" key="5">
    <source>
        <dbReference type="ARBA" id="ARBA00023244"/>
    </source>
</evidence>
<dbReference type="SUPFAM" id="SSF69618">
    <property type="entry name" value="HemD-like"/>
    <property type="match status" value="1"/>
</dbReference>
<dbReference type="GO" id="GO:0006780">
    <property type="term" value="P:uroporphyrinogen III biosynthetic process"/>
    <property type="evidence" value="ECO:0007669"/>
    <property type="project" value="UniProtKB-UniRule"/>
</dbReference>
<keyword evidence="8" id="KW-0732">Signal</keyword>
<proteinExistence type="inferred from homology"/>
<evidence type="ECO:0000256" key="1">
    <source>
        <dbReference type="ARBA" id="ARBA00004772"/>
    </source>
</evidence>
<evidence type="ECO:0000256" key="7">
    <source>
        <dbReference type="RuleBase" id="RU366031"/>
    </source>
</evidence>
<dbReference type="AlphaFoldDB" id="A0AAV0P2R4"/>
<name>A0AAV0P2R4_9ROSI</name>
<dbReference type="EC" id="4.2.1.75" evidence="3 7"/>
<dbReference type="GO" id="GO:0006782">
    <property type="term" value="P:protoporphyrinogen IX biosynthetic process"/>
    <property type="evidence" value="ECO:0007669"/>
    <property type="project" value="UniProtKB-UniRule"/>
</dbReference>
<gene>
    <name evidence="10" type="ORF">LITE_LOCUS36533</name>
</gene>
<protein>
    <recommendedName>
        <fullName evidence="3 7">Uroporphyrinogen-III synthase</fullName>
        <ecNumber evidence="3 7">4.2.1.75</ecNumber>
    </recommendedName>
</protein>
<accession>A0AAV0P2R4</accession>
<feature type="domain" description="Tetrapyrrole biosynthesis uroporphyrinogen III synthase" evidence="9">
    <location>
        <begin position="73"/>
        <end position="150"/>
    </location>
</feature>
<evidence type="ECO:0000256" key="6">
    <source>
        <dbReference type="ARBA" id="ARBA00048617"/>
    </source>
</evidence>
<organism evidence="10 11">
    <name type="scientific">Linum tenue</name>
    <dbReference type="NCBI Taxonomy" id="586396"/>
    <lineage>
        <taxon>Eukaryota</taxon>
        <taxon>Viridiplantae</taxon>
        <taxon>Streptophyta</taxon>
        <taxon>Embryophyta</taxon>
        <taxon>Tracheophyta</taxon>
        <taxon>Spermatophyta</taxon>
        <taxon>Magnoliopsida</taxon>
        <taxon>eudicotyledons</taxon>
        <taxon>Gunneridae</taxon>
        <taxon>Pentapetalae</taxon>
        <taxon>rosids</taxon>
        <taxon>fabids</taxon>
        <taxon>Malpighiales</taxon>
        <taxon>Linaceae</taxon>
        <taxon>Linum</taxon>
    </lineage>
</organism>
<dbReference type="InterPro" id="IPR003754">
    <property type="entry name" value="4pyrrol_synth_uPrphyn_synth"/>
</dbReference>
<evidence type="ECO:0000256" key="3">
    <source>
        <dbReference type="ARBA" id="ARBA00013109"/>
    </source>
</evidence>
<feature type="signal peptide" evidence="8">
    <location>
        <begin position="1"/>
        <end position="16"/>
    </location>
</feature>
<evidence type="ECO:0000256" key="4">
    <source>
        <dbReference type="ARBA" id="ARBA00023239"/>
    </source>
</evidence>
<sequence length="353" mass="37387">MATLFLCCSSSSLSLLQSPPSASFGRRSCYPCCIGIGASSSSYSPSTSASCCALASSKPKVVVTREHGKNGKLINALGEQGISFLELPLIQHTEGPDSNKLSSLLRDVIFDWIIITSPEAGSVFLEAWKEAGTPKIKIAVVGAGTASIFEGVIQSSNQLLDIAFSPSKGSEWIVVLLVEFLSLILFIVSYLSSATGKVLAAELPDCGNGRCTVLYPASAKASTEIQEGLSNRGFEVVRLNTYTTIPVDHVDPTVLKEALSVPVVAVASPSAIRTNAQLISIECNSVWLKLVSSESGHWDNSIACIGETTASAAKRLGFKNVYYPAQPGLEGWVGSIVEALRAHEKSEKKLEVS</sequence>
<evidence type="ECO:0000256" key="2">
    <source>
        <dbReference type="ARBA" id="ARBA00008133"/>
    </source>
</evidence>
<comment type="similarity">
    <text evidence="2 7">Belongs to the uroporphyrinogen-III synthase family.</text>
</comment>
<dbReference type="PANTHER" id="PTHR38042">
    <property type="entry name" value="UROPORPHYRINOGEN-III SYNTHASE, CHLOROPLASTIC"/>
    <property type="match status" value="1"/>
</dbReference>
<evidence type="ECO:0000313" key="10">
    <source>
        <dbReference type="EMBL" id="CAI0465250.1"/>
    </source>
</evidence>
<dbReference type="GO" id="GO:0009507">
    <property type="term" value="C:chloroplast"/>
    <property type="evidence" value="ECO:0007669"/>
    <property type="project" value="TreeGrafter"/>
</dbReference>
<evidence type="ECO:0000313" key="11">
    <source>
        <dbReference type="Proteomes" id="UP001154282"/>
    </source>
</evidence>
<comment type="function">
    <text evidence="7">Catalyzes cyclization of the linear tetrapyrrole, hydroxymethylbilane, to the macrocyclic uroporphyrinogen III.</text>
</comment>
<feature type="chain" id="PRO_5043897515" description="Uroporphyrinogen-III synthase" evidence="8">
    <location>
        <begin position="17"/>
        <end position="353"/>
    </location>
</feature>
<keyword evidence="11" id="KW-1185">Reference proteome</keyword>